<sequence>MKLLPLTALTFALASAAPVTRRAVLPETLGLFTRDLLQTFEAVSPEKQKQFVEKHCDDITPEKLSKIAKEADVAATLNDHGVTTYRVIADPVICRSSSFTYSYAWAKRGHPQQFRHRTSARPSAMSAISRLPLSAPAFRSATATLRSSIFQYRPPPHVGNIYKAKGPRYVTEARGMIDFKR</sequence>
<keyword evidence="1" id="KW-0732">Signal</keyword>
<protein>
    <submittedName>
        <fullName evidence="2">Uncharacterized protein</fullName>
    </submittedName>
</protein>
<dbReference type="Proteomes" id="UP001221757">
    <property type="component" value="Unassembled WGS sequence"/>
</dbReference>
<feature type="chain" id="PRO_5042130205" evidence="1">
    <location>
        <begin position="17"/>
        <end position="181"/>
    </location>
</feature>
<comment type="caution">
    <text evidence="2">The sequence shown here is derived from an EMBL/GenBank/DDBJ whole genome shotgun (WGS) entry which is preliminary data.</text>
</comment>
<proteinExistence type="predicted"/>
<name>A0AAD7DZV5_MYCRO</name>
<keyword evidence="3" id="KW-1185">Reference proteome</keyword>
<dbReference type="EMBL" id="JARKIE010000014">
    <property type="protein sequence ID" value="KAJ7702710.1"/>
    <property type="molecule type" value="Genomic_DNA"/>
</dbReference>
<feature type="signal peptide" evidence="1">
    <location>
        <begin position="1"/>
        <end position="16"/>
    </location>
</feature>
<reference evidence="2" key="1">
    <citation type="submission" date="2023-03" db="EMBL/GenBank/DDBJ databases">
        <title>Massive genome expansion in bonnet fungi (Mycena s.s.) driven by repeated elements and novel gene families across ecological guilds.</title>
        <authorList>
            <consortium name="Lawrence Berkeley National Laboratory"/>
            <person name="Harder C.B."/>
            <person name="Miyauchi S."/>
            <person name="Viragh M."/>
            <person name="Kuo A."/>
            <person name="Thoen E."/>
            <person name="Andreopoulos B."/>
            <person name="Lu D."/>
            <person name="Skrede I."/>
            <person name="Drula E."/>
            <person name="Henrissat B."/>
            <person name="Morin E."/>
            <person name="Kohler A."/>
            <person name="Barry K."/>
            <person name="LaButti K."/>
            <person name="Morin E."/>
            <person name="Salamov A."/>
            <person name="Lipzen A."/>
            <person name="Mereny Z."/>
            <person name="Hegedus B."/>
            <person name="Baldrian P."/>
            <person name="Stursova M."/>
            <person name="Weitz H."/>
            <person name="Taylor A."/>
            <person name="Grigoriev I.V."/>
            <person name="Nagy L.G."/>
            <person name="Martin F."/>
            <person name="Kauserud H."/>
        </authorList>
    </citation>
    <scope>NUCLEOTIDE SEQUENCE</scope>
    <source>
        <strain evidence="2">CBHHK067</strain>
    </source>
</reference>
<dbReference type="AlphaFoldDB" id="A0AAD7DZV5"/>
<evidence type="ECO:0000256" key="1">
    <source>
        <dbReference type="SAM" id="SignalP"/>
    </source>
</evidence>
<evidence type="ECO:0000313" key="2">
    <source>
        <dbReference type="EMBL" id="KAJ7702710.1"/>
    </source>
</evidence>
<evidence type="ECO:0000313" key="3">
    <source>
        <dbReference type="Proteomes" id="UP001221757"/>
    </source>
</evidence>
<organism evidence="2 3">
    <name type="scientific">Mycena rosella</name>
    <name type="common">Pink bonnet</name>
    <name type="synonym">Agaricus rosellus</name>
    <dbReference type="NCBI Taxonomy" id="1033263"/>
    <lineage>
        <taxon>Eukaryota</taxon>
        <taxon>Fungi</taxon>
        <taxon>Dikarya</taxon>
        <taxon>Basidiomycota</taxon>
        <taxon>Agaricomycotina</taxon>
        <taxon>Agaricomycetes</taxon>
        <taxon>Agaricomycetidae</taxon>
        <taxon>Agaricales</taxon>
        <taxon>Marasmiineae</taxon>
        <taxon>Mycenaceae</taxon>
        <taxon>Mycena</taxon>
    </lineage>
</organism>
<accession>A0AAD7DZV5</accession>
<gene>
    <name evidence="2" type="ORF">B0H17DRAFT_1194589</name>
</gene>